<dbReference type="InterPro" id="IPR007110">
    <property type="entry name" value="Ig-like_dom"/>
</dbReference>
<accession>A0A9N7V129</accession>
<evidence type="ECO:0000259" key="7">
    <source>
        <dbReference type="PROSITE" id="PS50835"/>
    </source>
</evidence>
<keyword evidence="3" id="KW-0393">Immunoglobulin domain</keyword>
<evidence type="ECO:0000256" key="4">
    <source>
        <dbReference type="SAM" id="MobiDB-lite"/>
    </source>
</evidence>
<evidence type="ECO:0000313" key="9">
    <source>
        <dbReference type="Proteomes" id="UP001153269"/>
    </source>
</evidence>
<dbReference type="SUPFAM" id="SSF48726">
    <property type="entry name" value="Immunoglobulin"/>
    <property type="match status" value="1"/>
</dbReference>
<reference evidence="8" key="1">
    <citation type="submission" date="2020-03" db="EMBL/GenBank/DDBJ databases">
        <authorList>
            <person name="Weist P."/>
        </authorList>
    </citation>
    <scope>NUCLEOTIDE SEQUENCE</scope>
</reference>
<comment type="subcellular location">
    <subcellularLocation>
        <location evidence="1">Membrane</location>
    </subcellularLocation>
</comment>
<dbReference type="GO" id="GO:0005102">
    <property type="term" value="F:signaling receptor binding"/>
    <property type="evidence" value="ECO:0007669"/>
    <property type="project" value="TreeGrafter"/>
</dbReference>
<dbReference type="Pfam" id="PF07686">
    <property type="entry name" value="V-set"/>
    <property type="match status" value="1"/>
</dbReference>
<keyword evidence="5" id="KW-0812">Transmembrane</keyword>
<keyword evidence="5" id="KW-1133">Transmembrane helix</keyword>
<dbReference type="GO" id="GO:0050852">
    <property type="term" value="P:T cell receptor signaling pathway"/>
    <property type="evidence" value="ECO:0007669"/>
    <property type="project" value="TreeGrafter"/>
</dbReference>
<proteinExistence type="predicted"/>
<evidence type="ECO:0000256" key="2">
    <source>
        <dbReference type="ARBA" id="ARBA00023136"/>
    </source>
</evidence>
<dbReference type="InterPro" id="IPR036179">
    <property type="entry name" value="Ig-like_dom_sf"/>
</dbReference>
<evidence type="ECO:0000256" key="6">
    <source>
        <dbReference type="SAM" id="SignalP"/>
    </source>
</evidence>
<evidence type="ECO:0000313" key="8">
    <source>
        <dbReference type="EMBL" id="CAB1440182.1"/>
    </source>
</evidence>
<dbReference type="EMBL" id="CADEAL010002413">
    <property type="protein sequence ID" value="CAB1440182.1"/>
    <property type="molecule type" value="Genomic_DNA"/>
</dbReference>
<evidence type="ECO:0000256" key="3">
    <source>
        <dbReference type="ARBA" id="ARBA00023319"/>
    </source>
</evidence>
<feature type="chain" id="PRO_5040405543" description="Ig-like domain-containing protein" evidence="6">
    <location>
        <begin position="20"/>
        <end position="244"/>
    </location>
</feature>
<dbReference type="GO" id="GO:0001817">
    <property type="term" value="P:regulation of cytokine production"/>
    <property type="evidence" value="ECO:0007669"/>
    <property type="project" value="TreeGrafter"/>
</dbReference>
<feature type="signal peptide" evidence="6">
    <location>
        <begin position="1"/>
        <end position="19"/>
    </location>
</feature>
<dbReference type="PANTHER" id="PTHR24100:SF151">
    <property type="entry name" value="ICOS LIGAND"/>
    <property type="match status" value="1"/>
</dbReference>
<keyword evidence="6" id="KW-0732">Signal</keyword>
<dbReference type="InterPro" id="IPR013106">
    <property type="entry name" value="Ig_V-set"/>
</dbReference>
<comment type="caution">
    <text evidence="8">The sequence shown here is derived from an EMBL/GenBank/DDBJ whole genome shotgun (WGS) entry which is preliminary data.</text>
</comment>
<feature type="domain" description="Ig-like" evidence="7">
    <location>
        <begin position="4"/>
        <end position="127"/>
    </location>
</feature>
<protein>
    <recommendedName>
        <fullName evidence="7">Ig-like domain-containing protein</fullName>
    </recommendedName>
</protein>
<dbReference type="Proteomes" id="UP001153269">
    <property type="component" value="Unassembled WGS sequence"/>
</dbReference>
<dbReference type="SMART" id="SM00409">
    <property type="entry name" value="IG"/>
    <property type="match status" value="1"/>
</dbReference>
<evidence type="ECO:0000256" key="1">
    <source>
        <dbReference type="ARBA" id="ARBA00004370"/>
    </source>
</evidence>
<dbReference type="InterPro" id="IPR003599">
    <property type="entry name" value="Ig_sub"/>
</dbReference>
<name>A0A9N7V129_PLEPL</name>
<dbReference type="InterPro" id="IPR050504">
    <property type="entry name" value="IgSF_BTN/MOG"/>
</dbReference>
<feature type="transmembrane region" description="Helical" evidence="5">
    <location>
        <begin position="174"/>
        <end position="195"/>
    </location>
</feature>
<dbReference type="AlphaFoldDB" id="A0A9N7V129"/>
<dbReference type="PROSITE" id="PS50835">
    <property type="entry name" value="IG_LIKE"/>
    <property type="match status" value="1"/>
</dbReference>
<keyword evidence="2 5" id="KW-0472">Membrane</keyword>
<dbReference type="GO" id="GO:0009897">
    <property type="term" value="C:external side of plasma membrane"/>
    <property type="evidence" value="ECO:0007669"/>
    <property type="project" value="TreeGrafter"/>
</dbReference>
<gene>
    <name evidence="8" type="ORF">PLEPLA_LOCUS27948</name>
</gene>
<keyword evidence="9" id="KW-1185">Reference proteome</keyword>
<dbReference type="InterPro" id="IPR013783">
    <property type="entry name" value="Ig-like_fold"/>
</dbReference>
<dbReference type="Gene3D" id="2.60.40.10">
    <property type="entry name" value="Immunoglobulins"/>
    <property type="match status" value="1"/>
</dbReference>
<sequence>MLLEEVSSLLLLCLSAAAGQQGITVKPGDEATLQCHCPNDAVVTLLEWTRLEQKSDGYVFFYRNNRLYEKYQHPSFRGRLELRDPERKDGDVSVTLKNVTVNDAGTYKCQITSIITENGERTTTEFSSIFNLTVTDSIHSAPLKMAEGSEDERDKDEGNNGGGNEDWRKSQNTVVLAACLTAAVVSLIIGAVVFIRYKLMNKSSEVCGCVDVRICCLLLVDSHHNIQGPEPGRRDETSRGRKTK</sequence>
<dbReference type="PANTHER" id="PTHR24100">
    <property type="entry name" value="BUTYROPHILIN"/>
    <property type="match status" value="1"/>
</dbReference>
<feature type="region of interest" description="Disordered" evidence="4">
    <location>
        <begin position="145"/>
        <end position="167"/>
    </location>
</feature>
<dbReference type="SMART" id="SM00406">
    <property type="entry name" value="IGv"/>
    <property type="match status" value="1"/>
</dbReference>
<organism evidence="8 9">
    <name type="scientific">Pleuronectes platessa</name>
    <name type="common">European plaice</name>
    <dbReference type="NCBI Taxonomy" id="8262"/>
    <lineage>
        <taxon>Eukaryota</taxon>
        <taxon>Metazoa</taxon>
        <taxon>Chordata</taxon>
        <taxon>Craniata</taxon>
        <taxon>Vertebrata</taxon>
        <taxon>Euteleostomi</taxon>
        <taxon>Actinopterygii</taxon>
        <taxon>Neopterygii</taxon>
        <taxon>Teleostei</taxon>
        <taxon>Neoteleostei</taxon>
        <taxon>Acanthomorphata</taxon>
        <taxon>Carangaria</taxon>
        <taxon>Pleuronectiformes</taxon>
        <taxon>Pleuronectoidei</taxon>
        <taxon>Pleuronectidae</taxon>
        <taxon>Pleuronectes</taxon>
    </lineage>
</organism>
<evidence type="ECO:0000256" key="5">
    <source>
        <dbReference type="SAM" id="Phobius"/>
    </source>
</evidence>